<keyword evidence="2" id="KW-0808">Transferase</keyword>
<dbReference type="SUPFAM" id="SSF52777">
    <property type="entry name" value="CoA-dependent acyltransferases"/>
    <property type="match status" value="1"/>
</dbReference>
<proteinExistence type="predicted"/>
<feature type="domain" description="2-oxoacid dehydrogenase acyltransferase catalytic" evidence="1">
    <location>
        <begin position="2"/>
        <end position="35"/>
    </location>
</feature>
<evidence type="ECO:0000259" key="1">
    <source>
        <dbReference type="Pfam" id="PF00198"/>
    </source>
</evidence>
<name>X8APQ5_MYCXE</name>
<evidence type="ECO:0000313" key="2">
    <source>
        <dbReference type="EMBL" id="EUA33121.1"/>
    </source>
</evidence>
<dbReference type="PATRIC" id="fig|1299334.3.peg.4910"/>
<protein>
    <submittedName>
        <fullName evidence="2">2-oxoacid dehydrogenases acyltransferase family protein</fullName>
    </submittedName>
</protein>
<gene>
    <name evidence="2" type="ORF">I553_7527</name>
</gene>
<dbReference type="EMBL" id="JAOB01000047">
    <property type="protein sequence ID" value="EUA33121.1"/>
    <property type="molecule type" value="Genomic_DNA"/>
</dbReference>
<dbReference type="InterPro" id="IPR023213">
    <property type="entry name" value="CAT-like_dom_sf"/>
</dbReference>
<comment type="caution">
    <text evidence="2">The sequence shown here is derived from an EMBL/GenBank/DDBJ whole genome shotgun (WGS) entry which is preliminary data.</text>
</comment>
<organism evidence="2">
    <name type="scientific">Mycobacterium xenopi 4042</name>
    <dbReference type="NCBI Taxonomy" id="1299334"/>
    <lineage>
        <taxon>Bacteria</taxon>
        <taxon>Bacillati</taxon>
        <taxon>Actinomycetota</taxon>
        <taxon>Actinomycetes</taxon>
        <taxon>Mycobacteriales</taxon>
        <taxon>Mycobacteriaceae</taxon>
        <taxon>Mycobacterium</taxon>
    </lineage>
</organism>
<keyword evidence="2" id="KW-0012">Acyltransferase</keyword>
<dbReference type="GO" id="GO:0016746">
    <property type="term" value="F:acyltransferase activity"/>
    <property type="evidence" value="ECO:0007669"/>
    <property type="project" value="UniProtKB-KW"/>
</dbReference>
<dbReference type="Pfam" id="PF00198">
    <property type="entry name" value="2-oxoacid_dh"/>
    <property type="match status" value="1"/>
</dbReference>
<dbReference type="Gene3D" id="3.30.559.10">
    <property type="entry name" value="Chloramphenicol acetyltransferase-like domain"/>
    <property type="match status" value="1"/>
</dbReference>
<sequence length="45" mass="4761">MSNYGALGVDEGVPVINYPEAAILGMGSLRPGPWPSRTWSSCAPR</sequence>
<dbReference type="AlphaFoldDB" id="X8APQ5"/>
<reference evidence="2" key="1">
    <citation type="submission" date="2014-01" db="EMBL/GenBank/DDBJ databases">
        <authorList>
            <person name="Brown-Elliot B."/>
            <person name="Wallace R."/>
            <person name="Lenaerts A."/>
            <person name="Ordway D."/>
            <person name="DeGroote M.A."/>
            <person name="Parker T."/>
            <person name="Sizemore C."/>
            <person name="Tallon L.J."/>
            <person name="Sadzewicz L.K."/>
            <person name="Sengamalay N."/>
            <person name="Fraser C.M."/>
            <person name="Hine E."/>
            <person name="Shefchek K.A."/>
            <person name="Das S.P."/>
            <person name="Tettelin H."/>
        </authorList>
    </citation>
    <scope>NUCLEOTIDE SEQUENCE [LARGE SCALE GENOMIC DNA]</scope>
    <source>
        <strain evidence="2">4042</strain>
    </source>
</reference>
<dbReference type="InterPro" id="IPR001078">
    <property type="entry name" value="2-oxoacid_DH_actylTfrase"/>
</dbReference>
<accession>X8APQ5</accession>